<reference evidence="3" key="2">
    <citation type="submission" date="2019-06" db="EMBL/GenBank/DDBJ databases">
        <title>Genomics analysis of Aphanomyces spp. identifies a new class of oomycete effector associated with host adaptation.</title>
        <authorList>
            <person name="Gaulin E."/>
        </authorList>
    </citation>
    <scope>NUCLEOTIDE SEQUENCE</scope>
    <source>
        <strain evidence="3">CBS 578.67</strain>
    </source>
</reference>
<keyword evidence="5" id="KW-1185">Reference proteome</keyword>
<dbReference type="EMBL" id="CAADRA010005659">
    <property type="protein sequence ID" value="VFT92036.1"/>
    <property type="molecule type" value="Genomic_DNA"/>
</dbReference>
<keyword evidence="2" id="KW-0812">Transmembrane</keyword>
<reference evidence="4 5" key="1">
    <citation type="submission" date="2019-03" db="EMBL/GenBank/DDBJ databases">
        <authorList>
            <person name="Gaulin E."/>
            <person name="Dumas B."/>
        </authorList>
    </citation>
    <scope>NUCLEOTIDE SEQUENCE [LARGE SCALE GENOMIC DNA]</scope>
    <source>
        <strain evidence="4">CBS 568.67</strain>
    </source>
</reference>
<evidence type="ECO:0000256" key="1">
    <source>
        <dbReference type="SAM" id="MobiDB-lite"/>
    </source>
</evidence>
<dbReference type="PANTHER" id="PTHR14209">
    <property type="entry name" value="ISOAMYL ACETATE-HYDROLYZING ESTERASE 1"/>
    <property type="match status" value="1"/>
</dbReference>
<dbReference type="AlphaFoldDB" id="A0A485L2X8"/>
<gene>
    <name evidence="4" type="primary">Aste57867_15227</name>
    <name evidence="3" type="ORF">As57867_015171</name>
    <name evidence="4" type="ORF">ASTE57867_15227</name>
</gene>
<organism evidence="4 5">
    <name type="scientific">Aphanomyces stellatus</name>
    <dbReference type="NCBI Taxonomy" id="120398"/>
    <lineage>
        <taxon>Eukaryota</taxon>
        <taxon>Sar</taxon>
        <taxon>Stramenopiles</taxon>
        <taxon>Oomycota</taxon>
        <taxon>Saprolegniomycetes</taxon>
        <taxon>Saprolegniales</taxon>
        <taxon>Verrucalvaceae</taxon>
        <taxon>Aphanomyces</taxon>
    </lineage>
</organism>
<dbReference type="Gene3D" id="3.40.50.1110">
    <property type="entry name" value="SGNH hydrolase"/>
    <property type="match status" value="1"/>
</dbReference>
<sequence>MTTNTSPLQPSTSCPPAPSASHSWSRLAVPAAVVDLLSFLVVGLSIACLFLVSKFHDSSHGTPTILFLGDSVTERARNVELMGWHFSSRKTTPHRHDQPRRGGMDNPVQLDLALLPALLDEWGHQPPVLTAIFLGTNDASTSLHLPIADYEANLIQLVTRVQSTWQCRVLLVTPPPIDDERASVAWRGRLFTNAEVGRYSVGDRLHVPVEAVYPEFVPSALHWQHAGDCSNDKIRRLRTLAGPITSRSECLSQDI</sequence>
<evidence type="ECO:0000256" key="2">
    <source>
        <dbReference type="SAM" id="Phobius"/>
    </source>
</evidence>
<dbReference type="PANTHER" id="PTHR14209:SF19">
    <property type="entry name" value="ISOAMYL ACETATE-HYDROLYZING ESTERASE 1 HOMOLOG"/>
    <property type="match status" value="1"/>
</dbReference>
<evidence type="ECO:0000313" key="5">
    <source>
        <dbReference type="Proteomes" id="UP000332933"/>
    </source>
</evidence>
<dbReference type="Proteomes" id="UP000332933">
    <property type="component" value="Unassembled WGS sequence"/>
</dbReference>
<dbReference type="SUPFAM" id="SSF52266">
    <property type="entry name" value="SGNH hydrolase"/>
    <property type="match status" value="1"/>
</dbReference>
<keyword evidence="2" id="KW-0472">Membrane</keyword>
<evidence type="ECO:0000313" key="3">
    <source>
        <dbReference type="EMBL" id="KAF0693849.1"/>
    </source>
</evidence>
<name>A0A485L2X8_9STRA</name>
<dbReference type="InterPro" id="IPR045136">
    <property type="entry name" value="Iah1-like"/>
</dbReference>
<accession>A0A485L2X8</accession>
<dbReference type="InterPro" id="IPR036514">
    <property type="entry name" value="SGNH_hydro_sf"/>
</dbReference>
<feature type="transmembrane region" description="Helical" evidence="2">
    <location>
        <begin position="27"/>
        <end position="52"/>
    </location>
</feature>
<dbReference type="OrthoDB" id="671439at2759"/>
<proteinExistence type="predicted"/>
<keyword evidence="2" id="KW-1133">Transmembrane helix</keyword>
<feature type="region of interest" description="Disordered" evidence="1">
    <location>
        <begin position="1"/>
        <end position="20"/>
    </location>
</feature>
<dbReference type="EMBL" id="VJMH01005638">
    <property type="protein sequence ID" value="KAF0693849.1"/>
    <property type="molecule type" value="Genomic_DNA"/>
</dbReference>
<evidence type="ECO:0000313" key="4">
    <source>
        <dbReference type="EMBL" id="VFT92036.1"/>
    </source>
</evidence>
<protein>
    <submittedName>
        <fullName evidence="4">Aste57867_15227 protein</fullName>
    </submittedName>
</protein>